<evidence type="ECO:0000256" key="1">
    <source>
        <dbReference type="SAM" id="MobiDB-lite"/>
    </source>
</evidence>
<reference evidence="3" key="1">
    <citation type="journal article" date="2023" name="Commun. Biol.">
        <title>Genome analysis of Parmales, the sister group of diatoms, reveals the evolutionary specialization of diatoms from phago-mixotrophs to photoautotrophs.</title>
        <authorList>
            <person name="Ban H."/>
            <person name="Sato S."/>
            <person name="Yoshikawa S."/>
            <person name="Yamada K."/>
            <person name="Nakamura Y."/>
            <person name="Ichinomiya M."/>
            <person name="Sato N."/>
            <person name="Blanc-Mathieu R."/>
            <person name="Endo H."/>
            <person name="Kuwata A."/>
            <person name="Ogata H."/>
        </authorList>
    </citation>
    <scope>NUCLEOTIDE SEQUENCE [LARGE SCALE GENOMIC DNA]</scope>
    <source>
        <strain evidence="3">NIES 3699</strain>
    </source>
</reference>
<comment type="caution">
    <text evidence="2">The sequence shown here is derived from an EMBL/GenBank/DDBJ whole genome shotgun (WGS) entry which is preliminary data.</text>
</comment>
<feature type="region of interest" description="Disordered" evidence="1">
    <location>
        <begin position="1"/>
        <end position="25"/>
    </location>
</feature>
<keyword evidence="3" id="KW-1185">Reference proteome</keyword>
<gene>
    <name evidence="2" type="ORF">TrVE_jg12520</name>
</gene>
<dbReference type="EMBL" id="BRXX01000435">
    <property type="protein sequence ID" value="GMI11885.1"/>
    <property type="molecule type" value="Genomic_DNA"/>
</dbReference>
<feature type="compositionally biased region" description="Polar residues" evidence="1">
    <location>
        <begin position="10"/>
        <end position="22"/>
    </location>
</feature>
<proteinExistence type="predicted"/>
<evidence type="ECO:0000313" key="3">
    <source>
        <dbReference type="Proteomes" id="UP001165160"/>
    </source>
</evidence>
<dbReference type="AlphaFoldDB" id="A0A9W7KUM2"/>
<organism evidence="2 3">
    <name type="scientific">Triparma verrucosa</name>
    <dbReference type="NCBI Taxonomy" id="1606542"/>
    <lineage>
        <taxon>Eukaryota</taxon>
        <taxon>Sar</taxon>
        <taxon>Stramenopiles</taxon>
        <taxon>Ochrophyta</taxon>
        <taxon>Bolidophyceae</taxon>
        <taxon>Parmales</taxon>
        <taxon>Triparmaceae</taxon>
        <taxon>Triparma</taxon>
    </lineage>
</organism>
<name>A0A9W7KUM2_9STRA</name>
<dbReference type="Proteomes" id="UP001165160">
    <property type="component" value="Unassembled WGS sequence"/>
</dbReference>
<evidence type="ECO:0000313" key="2">
    <source>
        <dbReference type="EMBL" id="GMI11885.1"/>
    </source>
</evidence>
<protein>
    <submittedName>
        <fullName evidence="2">Uncharacterized protein</fullName>
    </submittedName>
</protein>
<accession>A0A9W7KUM2</accession>
<sequence length="105" mass="11255">MLLARPQQPPSVASGSSDNRPSASGHCLRRSLFREDLSICICWLLLRVWASTAAGCEILPVVRDPGSISAATSNLMLQVANLQGNLVQQSPSRVEVKIRKTVAGT</sequence>